<gene>
    <name evidence="3" type="ORF">SAMN02799615_00626</name>
</gene>
<feature type="chain" id="PRO_5011594876" description="DUF4440 domain-containing protein" evidence="1">
    <location>
        <begin position="22"/>
        <end position="149"/>
    </location>
</feature>
<dbReference type="STRING" id="500610.SAMN02799615_00626"/>
<reference evidence="4" key="1">
    <citation type="submission" date="2016-10" db="EMBL/GenBank/DDBJ databases">
        <authorList>
            <person name="Varghese N."/>
            <person name="Submissions S."/>
        </authorList>
    </citation>
    <scope>NUCLEOTIDE SEQUENCE [LARGE SCALE GENOMIC DNA]</scope>
    <source>
        <strain evidence="4">UNC178MFTsu3.1</strain>
    </source>
</reference>
<dbReference type="InterPro" id="IPR032710">
    <property type="entry name" value="NTF2-like_dom_sf"/>
</dbReference>
<dbReference type="EMBL" id="FONH01000002">
    <property type="protein sequence ID" value="SFE27140.1"/>
    <property type="molecule type" value="Genomic_DNA"/>
</dbReference>
<evidence type="ECO:0000313" key="3">
    <source>
        <dbReference type="EMBL" id="SFE27140.1"/>
    </source>
</evidence>
<dbReference type="InterPro" id="IPR027843">
    <property type="entry name" value="DUF4440"/>
</dbReference>
<sequence>MRSLLGLVALGVALIATSVQANNFGDYSNLPKDLAAAATAYDVAQFKADKAELERVLADDYTLADTAGKNLTKAQFIADQTKPGNKTLSVRIYDQVSKVWGDGAVLAGMVDAKGSSDGKEFTFRGRFVDVWAKRNGQWKVIFTQIHPVQ</sequence>
<keyword evidence="4" id="KW-1185">Reference proteome</keyword>
<feature type="signal peptide" evidence="1">
    <location>
        <begin position="1"/>
        <end position="21"/>
    </location>
</feature>
<dbReference type="Gene3D" id="3.10.450.50">
    <property type="match status" value="1"/>
</dbReference>
<organism evidence="3 4">
    <name type="scientific">Dyella marensis</name>
    <dbReference type="NCBI Taxonomy" id="500610"/>
    <lineage>
        <taxon>Bacteria</taxon>
        <taxon>Pseudomonadati</taxon>
        <taxon>Pseudomonadota</taxon>
        <taxon>Gammaproteobacteria</taxon>
        <taxon>Lysobacterales</taxon>
        <taxon>Rhodanobacteraceae</taxon>
        <taxon>Dyella</taxon>
    </lineage>
</organism>
<protein>
    <recommendedName>
        <fullName evidence="2">DUF4440 domain-containing protein</fullName>
    </recommendedName>
</protein>
<dbReference type="SUPFAM" id="SSF54427">
    <property type="entry name" value="NTF2-like"/>
    <property type="match status" value="1"/>
</dbReference>
<evidence type="ECO:0000256" key="1">
    <source>
        <dbReference type="SAM" id="SignalP"/>
    </source>
</evidence>
<feature type="domain" description="DUF4440" evidence="2">
    <location>
        <begin position="35"/>
        <end position="140"/>
    </location>
</feature>
<dbReference type="AlphaFoldDB" id="A0A1I1Z9Y7"/>
<keyword evidence="1" id="KW-0732">Signal</keyword>
<dbReference type="Proteomes" id="UP000199477">
    <property type="component" value="Unassembled WGS sequence"/>
</dbReference>
<dbReference type="Pfam" id="PF14534">
    <property type="entry name" value="DUF4440"/>
    <property type="match status" value="1"/>
</dbReference>
<evidence type="ECO:0000313" key="4">
    <source>
        <dbReference type="Proteomes" id="UP000199477"/>
    </source>
</evidence>
<name>A0A1I1Z9Y7_9GAMM</name>
<proteinExistence type="predicted"/>
<accession>A0A1I1Z9Y7</accession>
<evidence type="ECO:0000259" key="2">
    <source>
        <dbReference type="Pfam" id="PF14534"/>
    </source>
</evidence>